<dbReference type="Proteomes" id="UP000192758">
    <property type="component" value="Unassembled WGS sequence"/>
</dbReference>
<accession>A0A1W0E3B7</accession>
<gene>
    <name evidence="1" type="ORF">EHP00_748</name>
</gene>
<dbReference type="VEuPathDB" id="MicrosporidiaDB:EHP00_748"/>
<organism evidence="1 2">
    <name type="scientific">Ecytonucleospora hepatopenaei</name>
    <dbReference type="NCBI Taxonomy" id="646526"/>
    <lineage>
        <taxon>Eukaryota</taxon>
        <taxon>Fungi</taxon>
        <taxon>Fungi incertae sedis</taxon>
        <taxon>Microsporidia</taxon>
        <taxon>Enterocytozoonidae</taxon>
        <taxon>Ecytonucleospora</taxon>
    </lineage>
</organism>
<keyword evidence="2" id="KW-1185">Reference proteome</keyword>
<name>A0A1W0E3B7_9MICR</name>
<evidence type="ECO:0000313" key="1">
    <source>
        <dbReference type="EMBL" id="OQS53728.1"/>
    </source>
</evidence>
<dbReference type="EMBL" id="MNPJ01000026">
    <property type="protein sequence ID" value="OQS53728.1"/>
    <property type="molecule type" value="Genomic_DNA"/>
</dbReference>
<reference evidence="1 2" key="1">
    <citation type="journal article" date="2017" name="Environ. Microbiol.">
        <title>Decay of the glycolytic pathway and adaptation to intranuclear parasitism within Enterocytozoonidae microsporidia.</title>
        <authorList>
            <person name="Wiredu Boakye D."/>
            <person name="Jaroenlak P."/>
            <person name="Prachumwat A."/>
            <person name="Williams T.A."/>
            <person name="Bateman K.S."/>
            <person name="Itsathitphaisarn O."/>
            <person name="Sritunyalucksana K."/>
            <person name="Paszkiewicz K.H."/>
            <person name="Moore K.A."/>
            <person name="Stentiford G.D."/>
            <person name="Williams B.A."/>
        </authorList>
    </citation>
    <scope>NUCLEOTIDE SEQUENCE [LARGE SCALE GENOMIC DNA]</scope>
    <source>
        <strain evidence="1 2">TH1</strain>
    </source>
</reference>
<dbReference type="AlphaFoldDB" id="A0A1W0E3B7"/>
<comment type="caution">
    <text evidence="1">The sequence shown here is derived from an EMBL/GenBank/DDBJ whole genome shotgun (WGS) entry which is preliminary data.</text>
</comment>
<proteinExistence type="predicted"/>
<evidence type="ECO:0000313" key="2">
    <source>
        <dbReference type="Proteomes" id="UP000192758"/>
    </source>
</evidence>
<sequence>MFFYKIEMNFFYGNVLGFKMAKMDGMTTYDYKETKGEDNMPWVYKERHVHSYVTNGEDIDICRNMSALLFATANVFCSDDSLCHIENASPIVCRDKLYIGEYLERLKPHIEKNNELALNSKEKKEDLYKNIKTKENSDLYTDSNIDPSKLNFLEGTDVTKVNYDEDDDETKETKKLAIILHKHEIFITQMIEKIRNNPEDTGIGKSFKTFLTDLKNYLVINNTKPTHILSQWHRVVTYYFHNYSLLNSI</sequence>
<protein>
    <submittedName>
        <fullName evidence="1">Uncharacterized protein</fullName>
    </submittedName>
</protein>